<dbReference type="PROSITE" id="PS00059">
    <property type="entry name" value="ADH_ZINC"/>
    <property type="match status" value="1"/>
</dbReference>
<reference evidence="8" key="1">
    <citation type="journal article" date="2017" name="Genome Biol.">
        <title>Comparative genomics reveals high biological diversity and specific adaptations in the industrially and medically important fungal genus Aspergillus.</title>
        <authorList>
            <person name="de Vries R.P."/>
            <person name="Riley R."/>
            <person name="Wiebenga A."/>
            <person name="Aguilar-Osorio G."/>
            <person name="Amillis S."/>
            <person name="Uchima C.A."/>
            <person name="Anderluh G."/>
            <person name="Asadollahi M."/>
            <person name="Askin M."/>
            <person name="Barry K."/>
            <person name="Battaglia E."/>
            <person name="Bayram O."/>
            <person name="Benocci T."/>
            <person name="Braus-Stromeyer S.A."/>
            <person name="Caldana C."/>
            <person name="Canovas D."/>
            <person name="Cerqueira G.C."/>
            <person name="Chen F."/>
            <person name="Chen W."/>
            <person name="Choi C."/>
            <person name="Clum A."/>
            <person name="Dos Santos R.A."/>
            <person name="Damasio A.R."/>
            <person name="Diallinas G."/>
            <person name="Emri T."/>
            <person name="Fekete E."/>
            <person name="Flipphi M."/>
            <person name="Freyberg S."/>
            <person name="Gallo A."/>
            <person name="Gournas C."/>
            <person name="Habgood R."/>
            <person name="Hainaut M."/>
            <person name="Harispe M.L."/>
            <person name="Henrissat B."/>
            <person name="Hilden K.S."/>
            <person name="Hope R."/>
            <person name="Hossain A."/>
            <person name="Karabika E."/>
            <person name="Karaffa L."/>
            <person name="Karanyi Z."/>
            <person name="Krasevec N."/>
            <person name="Kuo A."/>
            <person name="Kusch H."/>
            <person name="LaButti K."/>
            <person name="Lagendijk E.L."/>
            <person name="Lapidus A."/>
            <person name="Levasseur A."/>
            <person name="Lindquist E."/>
            <person name="Lipzen A."/>
            <person name="Logrieco A.F."/>
            <person name="MacCabe A."/>
            <person name="Maekelae M.R."/>
            <person name="Malavazi I."/>
            <person name="Melin P."/>
            <person name="Meyer V."/>
            <person name="Mielnichuk N."/>
            <person name="Miskei M."/>
            <person name="Molnar A.P."/>
            <person name="Mule G."/>
            <person name="Ngan C.Y."/>
            <person name="Orejas M."/>
            <person name="Orosz E."/>
            <person name="Ouedraogo J.P."/>
            <person name="Overkamp K.M."/>
            <person name="Park H.-S."/>
            <person name="Perrone G."/>
            <person name="Piumi F."/>
            <person name="Punt P.J."/>
            <person name="Ram A.F."/>
            <person name="Ramon A."/>
            <person name="Rauscher S."/>
            <person name="Record E."/>
            <person name="Riano-Pachon D.M."/>
            <person name="Robert V."/>
            <person name="Roehrig J."/>
            <person name="Ruller R."/>
            <person name="Salamov A."/>
            <person name="Salih N.S."/>
            <person name="Samson R.A."/>
            <person name="Sandor E."/>
            <person name="Sanguinetti M."/>
            <person name="Schuetze T."/>
            <person name="Sepcic K."/>
            <person name="Shelest E."/>
            <person name="Sherlock G."/>
            <person name="Sophianopoulou V."/>
            <person name="Squina F.M."/>
            <person name="Sun H."/>
            <person name="Susca A."/>
            <person name="Todd R.B."/>
            <person name="Tsang A."/>
            <person name="Unkles S.E."/>
            <person name="van de Wiele N."/>
            <person name="van Rossen-Uffink D."/>
            <person name="Oliveira J.V."/>
            <person name="Vesth T.C."/>
            <person name="Visser J."/>
            <person name="Yu J.-H."/>
            <person name="Zhou M."/>
            <person name="Andersen M.R."/>
            <person name="Archer D.B."/>
            <person name="Baker S.E."/>
            <person name="Benoit I."/>
            <person name="Brakhage A.A."/>
            <person name="Braus G.H."/>
            <person name="Fischer R."/>
            <person name="Frisvad J.C."/>
            <person name="Goldman G.H."/>
            <person name="Houbraken J."/>
            <person name="Oakley B."/>
            <person name="Pocsi I."/>
            <person name="Scazzocchio C."/>
            <person name="Seiboth B."/>
            <person name="vanKuyk P.A."/>
            <person name="Wortman J."/>
            <person name="Dyer P.S."/>
            <person name="Grigoriev I.V."/>
        </authorList>
    </citation>
    <scope>NUCLEOTIDE SEQUENCE [LARGE SCALE GENOMIC DNA]</scope>
    <source>
        <strain evidence="8">CBS 516.65</strain>
    </source>
</reference>
<evidence type="ECO:0000256" key="3">
    <source>
        <dbReference type="ARBA" id="ARBA00023002"/>
    </source>
</evidence>
<dbReference type="InterPro" id="IPR013149">
    <property type="entry name" value="ADH-like_C"/>
</dbReference>
<proteinExistence type="inferred from homology"/>
<dbReference type="InterPro" id="IPR011032">
    <property type="entry name" value="GroES-like_sf"/>
</dbReference>
<dbReference type="InterPro" id="IPR013154">
    <property type="entry name" value="ADH-like_N"/>
</dbReference>
<comment type="similarity">
    <text evidence="5">Belongs to the zinc-containing alcohol dehydrogenase family.</text>
</comment>
<feature type="domain" description="Enoyl reductase (ER)" evidence="6">
    <location>
        <begin position="17"/>
        <end position="374"/>
    </location>
</feature>
<dbReference type="Gene3D" id="3.90.180.10">
    <property type="entry name" value="Medium-chain alcohol dehydrogenases, catalytic domain"/>
    <property type="match status" value="1"/>
</dbReference>
<evidence type="ECO:0000256" key="1">
    <source>
        <dbReference type="ARBA" id="ARBA00022723"/>
    </source>
</evidence>
<dbReference type="STRING" id="1160497.A0A1L9VF68"/>
<accession>A0A1L9VF68</accession>
<organism evidence="7 8">
    <name type="scientific">Aspergillus glaucus CBS 516.65</name>
    <dbReference type="NCBI Taxonomy" id="1160497"/>
    <lineage>
        <taxon>Eukaryota</taxon>
        <taxon>Fungi</taxon>
        <taxon>Dikarya</taxon>
        <taxon>Ascomycota</taxon>
        <taxon>Pezizomycotina</taxon>
        <taxon>Eurotiomycetes</taxon>
        <taxon>Eurotiomycetidae</taxon>
        <taxon>Eurotiales</taxon>
        <taxon>Aspergillaceae</taxon>
        <taxon>Aspergillus</taxon>
        <taxon>Aspergillus subgen. Aspergillus</taxon>
    </lineage>
</organism>
<dbReference type="AlphaFoldDB" id="A0A1L9VF68"/>
<keyword evidence="2 5" id="KW-0862">Zinc</keyword>
<name>A0A1L9VF68_ASPGL</name>
<protein>
    <recommendedName>
        <fullName evidence="6">Enoyl reductase (ER) domain-containing protein</fullName>
    </recommendedName>
</protein>
<dbReference type="SUPFAM" id="SSF51735">
    <property type="entry name" value="NAD(P)-binding Rossmann-fold domains"/>
    <property type="match status" value="1"/>
</dbReference>
<dbReference type="Pfam" id="PF08240">
    <property type="entry name" value="ADH_N"/>
    <property type="match status" value="1"/>
</dbReference>
<dbReference type="SUPFAM" id="SSF50129">
    <property type="entry name" value="GroES-like"/>
    <property type="match status" value="1"/>
</dbReference>
<dbReference type="InterPro" id="IPR036291">
    <property type="entry name" value="NAD(P)-bd_dom_sf"/>
</dbReference>
<keyword evidence="1 5" id="KW-0479">Metal-binding</keyword>
<comment type="cofactor">
    <cofactor evidence="5">
        <name>Zn(2+)</name>
        <dbReference type="ChEBI" id="CHEBI:29105"/>
    </cofactor>
</comment>
<dbReference type="EMBL" id="KV878902">
    <property type="protein sequence ID" value="OJJ82588.1"/>
    <property type="molecule type" value="Genomic_DNA"/>
</dbReference>
<dbReference type="GO" id="GO:0051903">
    <property type="term" value="F:S-(hydroxymethyl)glutathione dehydrogenase [NAD(P)+] activity"/>
    <property type="evidence" value="ECO:0007669"/>
    <property type="project" value="TreeGrafter"/>
</dbReference>
<dbReference type="CDD" id="cd08278">
    <property type="entry name" value="benzyl_alcohol_DH"/>
    <property type="match status" value="1"/>
</dbReference>
<dbReference type="GO" id="GO:0008270">
    <property type="term" value="F:zinc ion binding"/>
    <property type="evidence" value="ECO:0007669"/>
    <property type="project" value="InterPro"/>
</dbReference>
<dbReference type="PANTHER" id="PTHR43880">
    <property type="entry name" value="ALCOHOL DEHYDROGENASE"/>
    <property type="match status" value="1"/>
</dbReference>
<dbReference type="GeneID" id="34459103"/>
<dbReference type="GO" id="GO:0046294">
    <property type="term" value="P:formaldehyde catabolic process"/>
    <property type="evidence" value="ECO:0007669"/>
    <property type="project" value="TreeGrafter"/>
</dbReference>
<evidence type="ECO:0000256" key="5">
    <source>
        <dbReference type="RuleBase" id="RU361277"/>
    </source>
</evidence>
<dbReference type="Proteomes" id="UP000184300">
    <property type="component" value="Unassembled WGS sequence"/>
</dbReference>
<dbReference type="InterPro" id="IPR020843">
    <property type="entry name" value="ER"/>
</dbReference>
<evidence type="ECO:0000313" key="8">
    <source>
        <dbReference type="Proteomes" id="UP000184300"/>
    </source>
</evidence>
<dbReference type="OrthoDB" id="4492059at2759"/>
<evidence type="ECO:0000259" key="6">
    <source>
        <dbReference type="SMART" id="SM00829"/>
    </source>
</evidence>
<evidence type="ECO:0000313" key="7">
    <source>
        <dbReference type="EMBL" id="OJJ82588.1"/>
    </source>
</evidence>
<dbReference type="RefSeq" id="XP_022399286.1">
    <property type="nucleotide sequence ID" value="XM_022542842.1"/>
</dbReference>
<keyword evidence="4" id="KW-0520">NAD</keyword>
<gene>
    <name evidence="7" type="ORF">ASPGLDRAFT_175314</name>
</gene>
<dbReference type="Gene3D" id="3.40.50.720">
    <property type="entry name" value="NAD(P)-binding Rossmann-like Domain"/>
    <property type="match status" value="1"/>
</dbReference>
<evidence type="ECO:0000256" key="4">
    <source>
        <dbReference type="ARBA" id="ARBA00023027"/>
    </source>
</evidence>
<keyword evidence="3" id="KW-0560">Oxidoreductase</keyword>
<dbReference type="PANTHER" id="PTHR43880:SF12">
    <property type="entry name" value="ALCOHOL DEHYDROGENASE CLASS-3"/>
    <property type="match status" value="1"/>
</dbReference>
<dbReference type="SMART" id="SM00829">
    <property type="entry name" value="PKS_ER"/>
    <property type="match status" value="1"/>
</dbReference>
<dbReference type="Pfam" id="PF00107">
    <property type="entry name" value="ADH_zinc_N"/>
    <property type="match status" value="1"/>
</dbReference>
<sequence length="377" mass="40220">MVSATALIVEHTACPFTADTVELEPLRAVEVLVELKATGVCHTDVAVQHGKLPGVFPVVLGHEGAGVVRAVGPDVRDVEVGDHVLLSYSYCRECRSCRRERPYQCTQMFERNFVSRDPGRSQSVMWNGTPIHASFFGQSSFSNPAIVHEECCVRIDKKYPLEILAPLGCGVQTGAGSIFNVVKPIENDIRSLVVFGIGGVGSAAIMAAHALHIDNPELLTMIIAVDMQQDRLAQAKGLGATNVIHSSNIDDVVAGIHHITAGGSIDAAVDCTGAVSVINAMVGALGAGGTAVSVGATAAAAEMSIQVFPFINGCKKYQASNQGNSLSRKFLPLLADLYMKNQLPIDRLQKQHRPSEINKAVEDMLEGITMKPVIIWS</sequence>
<dbReference type="VEuPathDB" id="FungiDB:ASPGLDRAFT_175314"/>
<evidence type="ECO:0000256" key="2">
    <source>
        <dbReference type="ARBA" id="ARBA00022833"/>
    </source>
</evidence>
<keyword evidence="8" id="KW-1185">Reference proteome</keyword>
<dbReference type="GO" id="GO:0005829">
    <property type="term" value="C:cytosol"/>
    <property type="evidence" value="ECO:0007669"/>
    <property type="project" value="TreeGrafter"/>
</dbReference>
<dbReference type="InterPro" id="IPR002328">
    <property type="entry name" value="ADH_Zn_CS"/>
</dbReference>